<reference evidence="1 2" key="1">
    <citation type="journal article" date="2014" name="BMC Genomics">
        <title>Genome sequencing of four Aureobasidium pullulans varieties: biotechnological potential, stress tolerance, and description of new species.</title>
        <authorList>
            <person name="Gostin Ar C."/>
            <person name="Ohm R.A."/>
            <person name="Kogej T."/>
            <person name="Sonjak S."/>
            <person name="Turk M."/>
            <person name="Zajc J."/>
            <person name="Zalar P."/>
            <person name="Grube M."/>
            <person name="Sun H."/>
            <person name="Han J."/>
            <person name="Sharma A."/>
            <person name="Chiniquy J."/>
            <person name="Ngan C.Y."/>
            <person name="Lipzen A."/>
            <person name="Barry K."/>
            <person name="Grigoriev I.V."/>
            <person name="Gunde-Cimerman N."/>
        </authorList>
    </citation>
    <scope>NUCLEOTIDE SEQUENCE [LARGE SCALE GENOMIC DNA]</scope>
    <source>
        <strain evidence="1 2">EXF-2481</strain>
    </source>
</reference>
<accession>A0A074Y0W7</accession>
<keyword evidence="2" id="KW-1185">Reference proteome</keyword>
<proteinExistence type="predicted"/>
<gene>
    <name evidence="1" type="ORF">AUEXF2481DRAFT_500807</name>
</gene>
<organism evidence="1 2">
    <name type="scientific">Aureobasidium subglaciale (strain EXF-2481)</name>
    <name type="common">Aureobasidium pullulans var. subglaciale</name>
    <dbReference type="NCBI Taxonomy" id="1043005"/>
    <lineage>
        <taxon>Eukaryota</taxon>
        <taxon>Fungi</taxon>
        <taxon>Dikarya</taxon>
        <taxon>Ascomycota</taxon>
        <taxon>Pezizomycotina</taxon>
        <taxon>Dothideomycetes</taxon>
        <taxon>Dothideomycetidae</taxon>
        <taxon>Dothideales</taxon>
        <taxon>Saccotheciaceae</taxon>
        <taxon>Aureobasidium</taxon>
    </lineage>
</organism>
<evidence type="ECO:0000313" key="2">
    <source>
        <dbReference type="Proteomes" id="UP000030641"/>
    </source>
</evidence>
<dbReference type="OrthoDB" id="3939986at2759"/>
<dbReference type="Proteomes" id="UP000030641">
    <property type="component" value="Unassembled WGS sequence"/>
</dbReference>
<dbReference type="GeneID" id="25368646"/>
<dbReference type="PROSITE" id="PS51257">
    <property type="entry name" value="PROKAR_LIPOPROTEIN"/>
    <property type="match status" value="1"/>
</dbReference>
<protein>
    <submittedName>
        <fullName evidence="1">Uncharacterized protein</fullName>
    </submittedName>
</protein>
<sequence>MVRKLKIRLGGSASCIQSGMSCAPGRAVSVHVAVRATFSKVFNFVESEFLFLKSTKLGTYAVGCTEEGSKTDGGRSRSSPVFFDRQHILVHTEHSVPSDKLLLFIPVVKTNLMARQAVSCSVKSGLGLRIRTRGTVPFHTDKPRYKNRDGRVNVQYQIPGPGDSKLKITFPRPPSKGHCVRSIVVTWIFYKVAFKGCFGPCLPVQKIV</sequence>
<dbReference type="AlphaFoldDB" id="A0A074Y0W7"/>
<evidence type="ECO:0000313" key="1">
    <source>
        <dbReference type="EMBL" id="KEQ91375.1"/>
    </source>
</evidence>
<name>A0A074Y0W7_AURSE</name>
<dbReference type="RefSeq" id="XP_013339881.1">
    <property type="nucleotide sequence ID" value="XM_013484427.1"/>
</dbReference>
<dbReference type="HOGENOM" id="CLU_1320644_0_0_1"/>
<dbReference type="EMBL" id="KL584779">
    <property type="protein sequence ID" value="KEQ91375.1"/>
    <property type="molecule type" value="Genomic_DNA"/>
</dbReference>
<dbReference type="InParanoid" id="A0A074Y0W7"/>